<dbReference type="Pfam" id="PF08401">
    <property type="entry name" value="ArdcN"/>
    <property type="match status" value="1"/>
</dbReference>
<protein>
    <submittedName>
        <fullName evidence="3">Possible antirestriction protein</fullName>
    </submittedName>
</protein>
<reference evidence="3 4" key="1">
    <citation type="journal article" date="2010" name="J. Bacteriol.">
        <title>Comparative genomic characterization of Actinobacillus pleuropneumoniae.</title>
        <authorList>
            <person name="Xu Z."/>
            <person name="Chen X."/>
            <person name="Li L."/>
            <person name="Li T."/>
            <person name="Wang S."/>
            <person name="Chen H."/>
            <person name="Zhou R."/>
        </authorList>
    </citation>
    <scope>NUCLEOTIDE SEQUENCE [LARGE SCALE GENOMIC DNA]</scope>
    <source>
        <strain evidence="3 4">Femo</strain>
    </source>
</reference>
<evidence type="ECO:0000259" key="2">
    <source>
        <dbReference type="Pfam" id="PF18818"/>
    </source>
</evidence>
<dbReference type="EMBL" id="ADOG01000012">
    <property type="protein sequence ID" value="EFM92043.1"/>
    <property type="molecule type" value="Genomic_DNA"/>
</dbReference>
<dbReference type="Proteomes" id="UP000005341">
    <property type="component" value="Unassembled WGS sequence"/>
</dbReference>
<dbReference type="Pfam" id="PF18818">
    <property type="entry name" value="MPTase-PolyVal"/>
    <property type="match status" value="1"/>
</dbReference>
<dbReference type="InterPro" id="IPR017113">
    <property type="entry name" value="Antirestriction_ArdC"/>
</dbReference>
<dbReference type="PIRSF" id="PIRSF037112">
    <property type="entry name" value="Antirestriction_ArdC"/>
    <property type="match status" value="1"/>
</dbReference>
<evidence type="ECO:0000259" key="1">
    <source>
        <dbReference type="Pfam" id="PF08401"/>
    </source>
</evidence>
<evidence type="ECO:0000313" key="4">
    <source>
        <dbReference type="Proteomes" id="UP000005341"/>
    </source>
</evidence>
<accession>A0A828PLH4</accession>
<comment type="caution">
    <text evidence="3">The sequence shown here is derived from an EMBL/GenBank/DDBJ whole genome shotgun (WGS) entry which is preliminary data.</text>
</comment>
<feature type="domain" description="Polyvalent protein metallopeptidase" evidence="2">
    <location>
        <begin position="181"/>
        <end position="306"/>
    </location>
</feature>
<sequence>MFSIFILGEHIMNTQTQHKPDLYQEITNRIIKCLEEGTVPWLKPWNNPDYNLALPQNAVSSRHYSGINILLLWIASAEKGYKQSKWITAKAANKLGGHVRKGEKATIVVNYNPIDREKCDDEGNPILDEDGNPEMEHFAVLKRHPLFNIEQCDGLPTVMYDSVSVQNDNAGSAQYTLFAEIRQMIKGMDLEVKVKPSSRAFYHPTEDKVVMPEMKQFHSEAGFYGTLLHEMTHATGHSKRLHREGITSGKAKFGNKIYAFEELIAEMGSAFVCAHLGFNEVPQNAAYIESWIKVLKEDKRAIFKASGFARNACEYMMDALNVQQQYEKFFAEAA</sequence>
<dbReference type="InterPro" id="IPR013610">
    <property type="entry name" value="ArdC_N"/>
</dbReference>
<dbReference type="InterPro" id="IPR041459">
    <property type="entry name" value="MPTase-PolyVal"/>
</dbReference>
<evidence type="ECO:0000313" key="3">
    <source>
        <dbReference type="EMBL" id="EFM92043.1"/>
    </source>
</evidence>
<dbReference type="GO" id="GO:0003697">
    <property type="term" value="F:single-stranded DNA binding"/>
    <property type="evidence" value="ECO:0007669"/>
    <property type="project" value="InterPro"/>
</dbReference>
<name>A0A828PLH4_ACTPL</name>
<gene>
    <name evidence="3" type="ORF">appser6_9510</name>
</gene>
<organism evidence="3 4">
    <name type="scientific">Actinobacillus pleuropneumoniae serovar 6 str. Femo</name>
    <dbReference type="NCBI Taxonomy" id="754256"/>
    <lineage>
        <taxon>Bacteria</taxon>
        <taxon>Pseudomonadati</taxon>
        <taxon>Pseudomonadota</taxon>
        <taxon>Gammaproteobacteria</taxon>
        <taxon>Pasteurellales</taxon>
        <taxon>Pasteurellaceae</taxon>
        <taxon>Actinobacillus</taxon>
    </lineage>
</organism>
<proteinExistence type="predicted"/>
<dbReference type="AlphaFoldDB" id="A0A828PLH4"/>
<feature type="domain" description="N-terminal" evidence="1">
    <location>
        <begin position="21"/>
        <end position="147"/>
    </location>
</feature>